<comment type="caution">
    <text evidence="1">The sequence shown here is derived from an EMBL/GenBank/DDBJ whole genome shotgun (WGS) entry which is preliminary data.</text>
</comment>
<evidence type="ECO:0000313" key="2">
    <source>
        <dbReference type="Proteomes" id="UP000645257"/>
    </source>
</evidence>
<dbReference type="RefSeq" id="WP_189536323.1">
    <property type="nucleotide sequence ID" value="NZ_BMYX01000023.1"/>
</dbReference>
<reference evidence="1" key="2">
    <citation type="submission" date="2020-09" db="EMBL/GenBank/DDBJ databases">
        <authorList>
            <person name="Sun Q."/>
            <person name="Kim S."/>
        </authorList>
    </citation>
    <scope>NUCLEOTIDE SEQUENCE</scope>
    <source>
        <strain evidence="1">KCTC 32182</strain>
    </source>
</reference>
<dbReference type="EMBL" id="BMYX01000023">
    <property type="protein sequence ID" value="GGY26634.1"/>
    <property type="molecule type" value="Genomic_DNA"/>
</dbReference>
<evidence type="ECO:0000313" key="1">
    <source>
        <dbReference type="EMBL" id="GGY26634.1"/>
    </source>
</evidence>
<accession>A0A918P6K3</accession>
<keyword evidence="2" id="KW-1185">Reference proteome</keyword>
<organism evidence="1 2">
    <name type="scientific">Paludibacterium paludis</name>
    <dbReference type="NCBI Taxonomy" id="1225769"/>
    <lineage>
        <taxon>Bacteria</taxon>
        <taxon>Pseudomonadati</taxon>
        <taxon>Pseudomonadota</taxon>
        <taxon>Betaproteobacteria</taxon>
        <taxon>Neisseriales</taxon>
        <taxon>Chromobacteriaceae</taxon>
        <taxon>Paludibacterium</taxon>
    </lineage>
</organism>
<dbReference type="AlphaFoldDB" id="A0A918P6K3"/>
<sequence length="122" mass="12997">MPSPRTGSIPVDIPHALLAAGAARLYASGRAPFETATPPTAIREALDKAQSSLYRRSQVALDELSRLEERSGGDIASLRQAIIRRADARLQAIGDEALRAFGKAACSDLLDCLNLLKAALRS</sequence>
<dbReference type="Proteomes" id="UP000645257">
    <property type="component" value="Unassembled WGS sequence"/>
</dbReference>
<name>A0A918P6K3_9NEIS</name>
<proteinExistence type="predicted"/>
<gene>
    <name evidence="1" type="ORF">GCM10011289_32740</name>
</gene>
<reference evidence="1" key="1">
    <citation type="journal article" date="2014" name="Int. J. Syst. Evol. Microbiol.">
        <title>Complete genome sequence of Corynebacterium casei LMG S-19264T (=DSM 44701T), isolated from a smear-ripened cheese.</title>
        <authorList>
            <consortium name="US DOE Joint Genome Institute (JGI-PGF)"/>
            <person name="Walter F."/>
            <person name="Albersmeier A."/>
            <person name="Kalinowski J."/>
            <person name="Ruckert C."/>
        </authorList>
    </citation>
    <scope>NUCLEOTIDE SEQUENCE</scope>
    <source>
        <strain evidence="1">KCTC 32182</strain>
    </source>
</reference>
<protein>
    <submittedName>
        <fullName evidence="1">Uncharacterized protein</fullName>
    </submittedName>
</protein>